<evidence type="ECO:0000256" key="5">
    <source>
        <dbReference type="ARBA" id="ARBA00023136"/>
    </source>
</evidence>
<evidence type="ECO:0000256" key="6">
    <source>
        <dbReference type="SAM" id="Phobius"/>
    </source>
</evidence>
<feature type="transmembrane region" description="Helical" evidence="6">
    <location>
        <begin position="65"/>
        <end position="85"/>
    </location>
</feature>
<dbReference type="InterPro" id="IPR010432">
    <property type="entry name" value="RDD"/>
</dbReference>
<gene>
    <name evidence="8" type="ORF">HNQ50_003667</name>
</gene>
<organism evidence="8 9">
    <name type="scientific">Silvimonas terrae</name>
    <dbReference type="NCBI Taxonomy" id="300266"/>
    <lineage>
        <taxon>Bacteria</taxon>
        <taxon>Pseudomonadati</taxon>
        <taxon>Pseudomonadota</taxon>
        <taxon>Betaproteobacteria</taxon>
        <taxon>Neisseriales</taxon>
        <taxon>Chitinibacteraceae</taxon>
        <taxon>Silvimonas</taxon>
    </lineage>
</organism>
<feature type="transmembrane region" description="Helical" evidence="6">
    <location>
        <begin position="40"/>
        <end position="59"/>
    </location>
</feature>
<evidence type="ECO:0000256" key="3">
    <source>
        <dbReference type="ARBA" id="ARBA00022692"/>
    </source>
</evidence>
<evidence type="ECO:0000313" key="8">
    <source>
        <dbReference type="EMBL" id="MBB5192913.1"/>
    </source>
</evidence>
<dbReference type="Pfam" id="PF06271">
    <property type="entry name" value="RDD"/>
    <property type="match status" value="1"/>
</dbReference>
<keyword evidence="5 6" id="KW-0472">Membrane</keyword>
<dbReference type="InterPro" id="IPR051791">
    <property type="entry name" value="Pra-immunoreactive"/>
</dbReference>
<comment type="subcellular location">
    <subcellularLocation>
        <location evidence="1">Cell membrane</location>
        <topology evidence="1">Multi-pass membrane protein</topology>
    </subcellularLocation>
</comment>
<evidence type="ECO:0000256" key="2">
    <source>
        <dbReference type="ARBA" id="ARBA00022475"/>
    </source>
</evidence>
<comment type="caution">
    <text evidence="8">The sequence shown here is derived from an EMBL/GenBank/DDBJ whole genome shotgun (WGS) entry which is preliminary data.</text>
</comment>
<evidence type="ECO:0000256" key="4">
    <source>
        <dbReference type="ARBA" id="ARBA00022989"/>
    </source>
</evidence>
<dbReference type="RefSeq" id="WP_184102561.1">
    <property type="nucleotide sequence ID" value="NZ_JACHHN010000008.1"/>
</dbReference>
<proteinExistence type="predicted"/>
<feature type="domain" description="RDD" evidence="7">
    <location>
        <begin position="26"/>
        <end position="180"/>
    </location>
</feature>
<dbReference type="GO" id="GO:0005886">
    <property type="term" value="C:plasma membrane"/>
    <property type="evidence" value="ECO:0007669"/>
    <property type="project" value="UniProtKB-SubCell"/>
</dbReference>
<dbReference type="EMBL" id="JACHHN010000008">
    <property type="protein sequence ID" value="MBB5192913.1"/>
    <property type="molecule type" value="Genomic_DNA"/>
</dbReference>
<sequence>MDLHNPYQAPGASLDIPTAGHATDLAPRSKRLYAALVDRLLVIGGAVIGLTTGTSIALSKGEFNLPNFLPFLLSLSVGLINLVLLSRSGQTIGKWLFRIKIVRQSGERCGLRRYLFLRALPLGILVAIFNYALSHRYNSYPAVSVTAVLSFPQLSKCAADILDASFIFRASRKCLHDNIADTKVVLA</sequence>
<evidence type="ECO:0000256" key="1">
    <source>
        <dbReference type="ARBA" id="ARBA00004651"/>
    </source>
</evidence>
<evidence type="ECO:0000313" key="9">
    <source>
        <dbReference type="Proteomes" id="UP000543030"/>
    </source>
</evidence>
<dbReference type="PANTHER" id="PTHR36115">
    <property type="entry name" value="PROLINE-RICH ANTIGEN HOMOLOG-RELATED"/>
    <property type="match status" value="1"/>
</dbReference>
<keyword evidence="3 6" id="KW-0812">Transmembrane</keyword>
<name>A0A840RL41_9NEIS</name>
<dbReference type="AlphaFoldDB" id="A0A840RL41"/>
<keyword evidence="4 6" id="KW-1133">Transmembrane helix</keyword>
<keyword evidence="9" id="KW-1185">Reference proteome</keyword>
<accession>A0A840RL41</accession>
<protein>
    <submittedName>
        <fullName evidence="8">Putative RDD family membrane protein YckC</fullName>
    </submittedName>
</protein>
<keyword evidence="2" id="KW-1003">Cell membrane</keyword>
<reference evidence="8 9" key="1">
    <citation type="submission" date="2020-08" db="EMBL/GenBank/DDBJ databases">
        <title>Genomic Encyclopedia of Type Strains, Phase IV (KMG-IV): sequencing the most valuable type-strain genomes for metagenomic binning, comparative biology and taxonomic classification.</title>
        <authorList>
            <person name="Goeker M."/>
        </authorList>
    </citation>
    <scope>NUCLEOTIDE SEQUENCE [LARGE SCALE GENOMIC DNA]</scope>
    <source>
        <strain evidence="8 9">DSM 18233</strain>
    </source>
</reference>
<dbReference type="Proteomes" id="UP000543030">
    <property type="component" value="Unassembled WGS sequence"/>
</dbReference>
<evidence type="ECO:0000259" key="7">
    <source>
        <dbReference type="Pfam" id="PF06271"/>
    </source>
</evidence>
<feature type="transmembrane region" description="Helical" evidence="6">
    <location>
        <begin position="115"/>
        <end position="133"/>
    </location>
</feature>